<proteinExistence type="predicted"/>
<protein>
    <submittedName>
        <fullName evidence="1">Uncharacterized protein</fullName>
    </submittedName>
</protein>
<organism evidence="1">
    <name type="scientific">marine sediment metagenome</name>
    <dbReference type="NCBI Taxonomy" id="412755"/>
    <lineage>
        <taxon>unclassified sequences</taxon>
        <taxon>metagenomes</taxon>
        <taxon>ecological metagenomes</taxon>
    </lineage>
</organism>
<comment type="caution">
    <text evidence="1">The sequence shown here is derived from an EMBL/GenBank/DDBJ whole genome shotgun (WGS) entry which is preliminary data.</text>
</comment>
<gene>
    <name evidence="1" type="ORF">LCGC14_2877870</name>
</gene>
<dbReference type="EMBL" id="LAZR01056047">
    <property type="protein sequence ID" value="KKK75029.1"/>
    <property type="molecule type" value="Genomic_DNA"/>
</dbReference>
<dbReference type="AlphaFoldDB" id="A0A0F9A943"/>
<reference evidence="1" key="1">
    <citation type="journal article" date="2015" name="Nature">
        <title>Complex archaea that bridge the gap between prokaryotes and eukaryotes.</title>
        <authorList>
            <person name="Spang A."/>
            <person name="Saw J.H."/>
            <person name="Jorgensen S.L."/>
            <person name="Zaremba-Niedzwiedzka K."/>
            <person name="Martijn J."/>
            <person name="Lind A.E."/>
            <person name="van Eijk R."/>
            <person name="Schleper C."/>
            <person name="Guy L."/>
            <person name="Ettema T.J."/>
        </authorList>
    </citation>
    <scope>NUCLEOTIDE SEQUENCE</scope>
</reference>
<sequence>VHHVTELAALEGEMVTWIPGESEWSPNRLDALVWALTELSKRKEFTWG</sequence>
<name>A0A0F9A943_9ZZZZ</name>
<accession>A0A0F9A943</accession>
<evidence type="ECO:0000313" key="1">
    <source>
        <dbReference type="EMBL" id="KKK75029.1"/>
    </source>
</evidence>
<feature type="non-terminal residue" evidence="1">
    <location>
        <position position="1"/>
    </location>
</feature>